<gene>
    <name evidence="8" type="ORF">B5V51_6875</name>
</gene>
<evidence type="ECO:0000256" key="5">
    <source>
        <dbReference type="ARBA" id="ARBA00023180"/>
    </source>
</evidence>
<dbReference type="PANTHER" id="PTHR43142">
    <property type="entry name" value="CARBOXYLIC ESTER HYDROLASE"/>
    <property type="match status" value="1"/>
</dbReference>
<evidence type="ECO:0000256" key="2">
    <source>
        <dbReference type="ARBA" id="ARBA00022487"/>
    </source>
</evidence>
<sequence>MSEVLVQIDQGKIKGKVLKNFDDFEYCSFKGIPYAKPPIGELRFTVPQPPDPWVGIRDGTKDCNICAQFDKEEKAIKGDEDCLYLNVYTPSSFMKGDKLYPVMVFLHGGGFLFGNGTDDSAHGPDYLIHKKVVIVSINYRLGILGFLSLNIKEAPGNMGLRDQVQALKWVQKNITHFGGDPKNVTIFGISAGAASVEYLLLSPMAKGLFHKAIAQSGSSLLHWAHNTNIQQLAYKIPNLQGQLIKDNDQILKYLKSLSTHDLITASMVVLSAEKSRGGLYFGFVPTIEQPRGNWEPFLSKSPYDLLAKGDFHKVPYMTGFCSREGLLMISHNKPTLEKFINDKVFVDYFPFDLDVPEKIDTELRLKGNYLEAEKVYSDEDAYAIDFFSDVDFIGGIYVAATLIAKHNSPVFMYEFAYDGSLNYIKKCYNIDRQGACHGDDGGYIVKSAKLTGPISDRDKFVRNTMTQMWVNFARCGDPTPRLDFLITTKWEPIADTGVACLVIDKNMTMKYEVYPERMKVFEELYEKKCKTSS</sequence>
<dbReference type="InterPro" id="IPR029058">
    <property type="entry name" value="AB_hydrolase_fold"/>
</dbReference>
<dbReference type="EMBL" id="NWSH01003029">
    <property type="protein sequence ID" value="PCG67086.1"/>
    <property type="molecule type" value="Genomic_DNA"/>
</dbReference>
<evidence type="ECO:0000256" key="4">
    <source>
        <dbReference type="ARBA" id="ARBA00023157"/>
    </source>
</evidence>
<evidence type="ECO:0000313" key="8">
    <source>
        <dbReference type="EMBL" id="PCG67086.1"/>
    </source>
</evidence>
<evidence type="ECO:0000259" key="7">
    <source>
        <dbReference type="Pfam" id="PF00135"/>
    </source>
</evidence>
<dbReference type="Pfam" id="PF00135">
    <property type="entry name" value="COesterase"/>
    <property type="match status" value="1"/>
</dbReference>
<keyword evidence="5" id="KW-0325">Glycoprotein</keyword>
<reference evidence="8" key="1">
    <citation type="submission" date="2017-09" db="EMBL/GenBank/DDBJ databases">
        <title>Contemporary evolution of a Lepidopteran species, Heliothis virescens, in response to modern agricultural practices.</title>
        <authorList>
            <person name="Fritz M.L."/>
            <person name="Deyonke A.M."/>
            <person name="Papanicolaou A."/>
            <person name="Micinski S."/>
            <person name="Westbrook J."/>
            <person name="Gould F."/>
        </authorList>
    </citation>
    <scope>NUCLEOTIDE SEQUENCE [LARGE SCALE GENOMIC DNA]</scope>
    <source>
        <strain evidence="8">HvINT-</strain>
        <tissue evidence="8">Whole body</tissue>
    </source>
</reference>
<dbReference type="PROSITE" id="PS00122">
    <property type="entry name" value="CARBOXYLESTERASE_B_1"/>
    <property type="match status" value="1"/>
</dbReference>
<evidence type="ECO:0000256" key="3">
    <source>
        <dbReference type="ARBA" id="ARBA00022801"/>
    </source>
</evidence>
<comment type="caution">
    <text evidence="8">The sequence shown here is derived from an EMBL/GenBank/DDBJ whole genome shotgun (WGS) entry which is preliminary data.</text>
</comment>
<dbReference type="AlphaFoldDB" id="A0A2A4J5S2"/>
<keyword evidence="2" id="KW-0719">Serine esterase</keyword>
<dbReference type="STRING" id="7102.A0A2A4J5S2"/>
<dbReference type="PANTHER" id="PTHR43142:SF1">
    <property type="entry name" value="CARBOXYLIC ESTER HYDROLASE"/>
    <property type="match status" value="1"/>
</dbReference>
<keyword evidence="4" id="KW-1015">Disulfide bond</keyword>
<dbReference type="SUPFAM" id="SSF53474">
    <property type="entry name" value="alpha/beta-Hydrolases"/>
    <property type="match status" value="1"/>
</dbReference>
<dbReference type="PROSITE" id="PS00941">
    <property type="entry name" value="CARBOXYLESTERASE_B_2"/>
    <property type="match status" value="1"/>
</dbReference>
<accession>A0A2A4J5S2</accession>
<comment type="similarity">
    <text evidence="1 6">Belongs to the type-B carboxylesterase/lipase family.</text>
</comment>
<keyword evidence="3 6" id="KW-0378">Hydrolase</keyword>
<evidence type="ECO:0000256" key="6">
    <source>
        <dbReference type="RuleBase" id="RU361235"/>
    </source>
</evidence>
<dbReference type="InterPro" id="IPR002018">
    <property type="entry name" value="CarbesteraseB"/>
</dbReference>
<dbReference type="Gene3D" id="3.40.50.1820">
    <property type="entry name" value="alpha/beta hydrolase"/>
    <property type="match status" value="1"/>
</dbReference>
<dbReference type="InterPro" id="IPR019819">
    <property type="entry name" value="Carboxylesterase_B_CS"/>
</dbReference>
<dbReference type="EC" id="3.1.1.-" evidence="6"/>
<evidence type="ECO:0000256" key="1">
    <source>
        <dbReference type="ARBA" id="ARBA00005964"/>
    </source>
</evidence>
<name>A0A2A4J5S2_HELVI</name>
<proteinExistence type="inferred from homology"/>
<protein>
    <recommendedName>
        <fullName evidence="6">Carboxylic ester hydrolase</fullName>
        <ecNumber evidence="6">3.1.1.-</ecNumber>
    </recommendedName>
</protein>
<organism evidence="8">
    <name type="scientific">Heliothis virescens</name>
    <name type="common">Tobacco budworm moth</name>
    <dbReference type="NCBI Taxonomy" id="7102"/>
    <lineage>
        <taxon>Eukaryota</taxon>
        <taxon>Metazoa</taxon>
        <taxon>Ecdysozoa</taxon>
        <taxon>Arthropoda</taxon>
        <taxon>Hexapoda</taxon>
        <taxon>Insecta</taxon>
        <taxon>Pterygota</taxon>
        <taxon>Neoptera</taxon>
        <taxon>Endopterygota</taxon>
        <taxon>Lepidoptera</taxon>
        <taxon>Glossata</taxon>
        <taxon>Ditrysia</taxon>
        <taxon>Noctuoidea</taxon>
        <taxon>Noctuidae</taxon>
        <taxon>Heliothinae</taxon>
        <taxon>Heliothis</taxon>
    </lineage>
</organism>
<feature type="domain" description="Carboxylesterase type B" evidence="7">
    <location>
        <begin position="4"/>
        <end position="519"/>
    </location>
</feature>
<dbReference type="GO" id="GO:0052689">
    <property type="term" value="F:carboxylic ester hydrolase activity"/>
    <property type="evidence" value="ECO:0007669"/>
    <property type="project" value="UniProtKB-KW"/>
</dbReference>
<dbReference type="InterPro" id="IPR019826">
    <property type="entry name" value="Carboxylesterase_B_AS"/>
</dbReference>